<accession>A0A2D4ISE7</accession>
<reference evidence="1" key="2">
    <citation type="submission" date="2017-11" db="EMBL/GenBank/DDBJ databases">
        <title>Coralsnake Venomics: Analyses of Venom Gland Transcriptomes and Proteomes of Six Brazilian Taxa.</title>
        <authorList>
            <person name="Aird S.D."/>
            <person name="Jorge da Silva N."/>
            <person name="Qiu L."/>
            <person name="Villar-Briones A."/>
            <person name="Aparecida-Saddi V."/>
            <person name="Campos-Telles M.P."/>
            <person name="Grau M."/>
            <person name="Mikheyev A.S."/>
        </authorList>
    </citation>
    <scope>NUCLEOTIDE SEQUENCE</scope>
    <source>
        <tissue evidence="1">Venom_gland</tissue>
    </source>
</reference>
<dbReference type="EMBL" id="IACK01128145">
    <property type="protein sequence ID" value="LAA87150.1"/>
    <property type="molecule type" value="Transcribed_RNA"/>
</dbReference>
<name>A0A2D4ISE7_MICLE</name>
<protein>
    <submittedName>
        <fullName evidence="1">Uncharacterized protein</fullName>
    </submittedName>
</protein>
<dbReference type="AlphaFoldDB" id="A0A2D4ISE7"/>
<reference evidence="1" key="1">
    <citation type="submission" date="2017-07" db="EMBL/GenBank/DDBJ databases">
        <authorList>
            <person name="Mikheyev A."/>
            <person name="Grau M."/>
        </authorList>
    </citation>
    <scope>NUCLEOTIDE SEQUENCE</scope>
    <source>
        <tissue evidence="1">Venom_gland</tissue>
    </source>
</reference>
<proteinExistence type="predicted"/>
<evidence type="ECO:0000313" key="1">
    <source>
        <dbReference type="EMBL" id="LAA87150.1"/>
    </source>
</evidence>
<sequence>MIMNEINHPSLGYYRYIKLCSHAIYSFSSFRFCVVIINKSNNLKASHCLLCGYIWQVVNNAPQIGQLLSYGDKQKKQKFTAAFGQNCSHKLRLDLDRFSPQ</sequence>
<organism evidence="1">
    <name type="scientific">Micrurus lemniscatus lemniscatus</name>
    <dbReference type="NCBI Taxonomy" id="129467"/>
    <lineage>
        <taxon>Eukaryota</taxon>
        <taxon>Metazoa</taxon>
        <taxon>Chordata</taxon>
        <taxon>Craniata</taxon>
        <taxon>Vertebrata</taxon>
        <taxon>Euteleostomi</taxon>
        <taxon>Lepidosauria</taxon>
        <taxon>Squamata</taxon>
        <taxon>Bifurcata</taxon>
        <taxon>Unidentata</taxon>
        <taxon>Episquamata</taxon>
        <taxon>Toxicofera</taxon>
        <taxon>Serpentes</taxon>
        <taxon>Colubroidea</taxon>
        <taxon>Elapidae</taxon>
        <taxon>Elapinae</taxon>
        <taxon>Micrurus</taxon>
    </lineage>
</organism>